<dbReference type="InterPro" id="IPR014710">
    <property type="entry name" value="RmlC-like_jellyroll"/>
</dbReference>
<dbReference type="Gene3D" id="2.60.120.10">
    <property type="entry name" value="Jelly Rolls"/>
    <property type="match status" value="1"/>
</dbReference>
<keyword evidence="3" id="KW-1185">Reference proteome</keyword>
<reference evidence="2" key="1">
    <citation type="submission" date="2022-11" db="EMBL/GenBank/DDBJ databases">
        <authorList>
            <person name="Petersen C."/>
        </authorList>
    </citation>
    <scope>NUCLEOTIDE SEQUENCE</scope>
    <source>
        <strain evidence="2">IBT 22155</strain>
    </source>
</reference>
<dbReference type="SUPFAM" id="SSF51182">
    <property type="entry name" value="RmlC-like cupins"/>
    <property type="match status" value="1"/>
</dbReference>
<dbReference type="InterPro" id="IPR011051">
    <property type="entry name" value="RmlC_Cupin_sf"/>
</dbReference>
<dbReference type="OrthoDB" id="4419870at2759"/>
<protein>
    <recommendedName>
        <fullName evidence="1">(S)-ureidoglycine aminohydrolase cupin domain-containing protein</fullName>
    </recommendedName>
</protein>
<dbReference type="GeneID" id="81401710"/>
<accession>A0A9W9L915</accession>
<evidence type="ECO:0000313" key="3">
    <source>
        <dbReference type="Proteomes" id="UP001149079"/>
    </source>
</evidence>
<feature type="domain" description="(S)-ureidoglycine aminohydrolase cupin" evidence="1">
    <location>
        <begin position="25"/>
        <end position="71"/>
    </location>
</feature>
<gene>
    <name evidence="2" type="ORF">N7515_001796</name>
</gene>
<sequence>MRTATESPAHITSGFYKIEAGPERPATYTYEETKYVLSGEIDVFDEATGITHNLVAGDFAFFFVGSKVKFSTKSKGTAFYAVTRPVAVAHPTLKVIEDKASL</sequence>
<organism evidence="2 3">
    <name type="scientific">Penicillium bovifimosum</name>
    <dbReference type="NCBI Taxonomy" id="126998"/>
    <lineage>
        <taxon>Eukaryota</taxon>
        <taxon>Fungi</taxon>
        <taxon>Dikarya</taxon>
        <taxon>Ascomycota</taxon>
        <taxon>Pezizomycotina</taxon>
        <taxon>Eurotiomycetes</taxon>
        <taxon>Eurotiomycetidae</taxon>
        <taxon>Eurotiales</taxon>
        <taxon>Aspergillaceae</taxon>
        <taxon>Penicillium</taxon>
    </lineage>
</organism>
<dbReference type="PANTHER" id="PTHR36169:SF1">
    <property type="entry name" value="ACETATE KINASE EUTQ"/>
    <property type="match status" value="1"/>
</dbReference>
<dbReference type="RefSeq" id="XP_056524653.1">
    <property type="nucleotide sequence ID" value="XM_056662540.1"/>
</dbReference>
<evidence type="ECO:0000259" key="1">
    <source>
        <dbReference type="Pfam" id="PF05899"/>
    </source>
</evidence>
<dbReference type="EMBL" id="JAPQKL010000002">
    <property type="protein sequence ID" value="KAJ5143009.1"/>
    <property type="molecule type" value="Genomic_DNA"/>
</dbReference>
<dbReference type="Pfam" id="PF05899">
    <property type="entry name" value="Cupin_3"/>
    <property type="match status" value="1"/>
</dbReference>
<dbReference type="InterPro" id="IPR008579">
    <property type="entry name" value="UGlyAH_Cupin_dom"/>
</dbReference>
<name>A0A9W9L915_9EURO</name>
<comment type="caution">
    <text evidence="2">The sequence shown here is derived from an EMBL/GenBank/DDBJ whole genome shotgun (WGS) entry which is preliminary data.</text>
</comment>
<proteinExistence type="predicted"/>
<dbReference type="InterPro" id="IPR010424">
    <property type="entry name" value="EutQ"/>
</dbReference>
<reference evidence="2" key="2">
    <citation type="journal article" date="2023" name="IMA Fungus">
        <title>Comparative genomic study of the Penicillium genus elucidates a diverse pangenome and 15 lateral gene transfer events.</title>
        <authorList>
            <person name="Petersen C."/>
            <person name="Sorensen T."/>
            <person name="Nielsen M.R."/>
            <person name="Sondergaard T.E."/>
            <person name="Sorensen J.L."/>
            <person name="Fitzpatrick D.A."/>
            <person name="Frisvad J.C."/>
            <person name="Nielsen K.L."/>
        </authorList>
    </citation>
    <scope>NUCLEOTIDE SEQUENCE</scope>
    <source>
        <strain evidence="2">IBT 22155</strain>
    </source>
</reference>
<evidence type="ECO:0000313" key="2">
    <source>
        <dbReference type="EMBL" id="KAJ5143009.1"/>
    </source>
</evidence>
<dbReference type="PANTHER" id="PTHR36169">
    <property type="entry name" value="ETHANOLAMINE UTILIZATION PROTEIN EUTQ"/>
    <property type="match status" value="1"/>
</dbReference>
<dbReference type="AlphaFoldDB" id="A0A9W9L915"/>
<dbReference type="Proteomes" id="UP001149079">
    <property type="component" value="Unassembled WGS sequence"/>
</dbReference>